<dbReference type="AlphaFoldDB" id="A0A1Q8V7F5"/>
<name>A0A1Q8V7F5_9ACTO</name>
<organism evidence="1 2">
    <name type="scientific">Actinomyces oris</name>
    <dbReference type="NCBI Taxonomy" id="544580"/>
    <lineage>
        <taxon>Bacteria</taxon>
        <taxon>Bacillati</taxon>
        <taxon>Actinomycetota</taxon>
        <taxon>Actinomycetes</taxon>
        <taxon>Actinomycetales</taxon>
        <taxon>Actinomycetaceae</taxon>
        <taxon>Actinomyces</taxon>
    </lineage>
</organism>
<reference evidence="1 2" key="1">
    <citation type="submission" date="2016-12" db="EMBL/GenBank/DDBJ databases">
        <title>Genomic Comparison of strains in the 'Actinomyces naeslundii' Group.</title>
        <authorList>
            <person name="Mughal S.R."/>
            <person name="Do T."/>
            <person name="Gilbert S.C."/>
            <person name="Witherden E.A."/>
            <person name="Didelot X."/>
            <person name="Beighton D."/>
        </authorList>
    </citation>
    <scope>NUCLEOTIDE SEQUENCE [LARGE SCALE GENOMIC DNA]</scope>
    <source>
        <strain evidence="1 2">CCUG 33920</strain>
    </source>
</reference>
<evidence type="ECO:0000313" key="2">
    <source>
        <dbReference type="Proteomes" id="UP000186857"/>
    </source>
</evidence>
<dbReference type="RefSeq" id="WP_075377094.1">
    <property type="nucleotide sequence ID" value="NZ_MSKJ01000018.1"/>
</dbReference>
<dbReference type="OrthoDB" id="5110616at2"/>
<dbReference type="GO" id="GO:0016787">
    <property type="term" value="F:hydrolase activity"/>
    <property type="evidence" value="ECO:0007669"/>
    <property type="project" value="UniProtKB-KW"/>
</dbReference>
<accession>A0A1Q8V7F5</accession>
<gene>
    <name evidence="1" type="ORF">BKH29_08810</name>
</gene>
<keyword evidence="1" id="KW-0378">Hydrolase</keyword>
<proteinExistence type="predicted"/>
<protein>
    <submittedName>
        <fullName evidence="1">NTP pyrophosphohydrolase</fullName>
    </submittedName>
</protein>
<evidence type="ECO:0000313" key="1">
    <source>
        <dbReference type="EMBL" id="OLO44037.1"/>
    </source>
</evidence>
<sequence>MRYFAEHIVGRNGPIDIFLQPQTPQLIADEVVRKLTSHNYLDGKRHFAVVVWALPDGMTHMDDVPESSPARATFIQCGGSSAAMSVEIRMTHEDDSYEHYAVAREPVADPAAWTTITWDNGGPEPFSLRLHPEEVFTGEQATPVFRAYIEDGALPPAQLLRRLDV</sequence>
<dbReference type="Proteomes" id="UP000186857">
    <property type="component" value="Unassembled WGS sequence"/>
</dbReference>
<dbReference type="EMBL" id="MSKJ01000018">
    <property type="protein sequence ID" value="OLO44037.1"/>
    <property type="molecule type" value="Genomic_DNA"/>
</dbReference>
<comment type="caution">
    <text evidence="1">The sequence shown here is derived from an EMBL/GenBank/DDBJ whole genome shotgun (WGS) entry which is preliminary data.</text>
</comment>